<keyword evidence="2 9" id="KW-0812">Transmembrane</keyword>
<evidence type="ECO:0000313" key="11">
    <source>
        <dbReference type="EMBL" id="CAC5389349.1"/>
    </source>
</evidence>
<evidence type="ECO:0000256" key="3">
    <source>
        <dbReference type="ARBA" id="ARBA00022989"/>
    </source>
</evidence>
<dbReference type="Pfam" id="PF00001">
    <property type="entry name" value="7tm_1"/>
    <property type="match status" value="1"/>
</dbReference>
<keyword evidence="12" id="KW-1185">Reference proteome</keyword>
<dbReference type="PROSITE" id="PS50262">
    <property type="entry name" value="G_PROTEIN_RECEP_F1_2"/>
    <property type="match status" value="1"/>
</dbReference>
<protein>
    <submittedName>
        <fullName evidence="11">GPR139</fullName>
    </submittedName>
</protein>
<feature type="transmembrane region" description="Helical" evidence="9">
    <location>
        <begin position="175"/>
        <end position="197"/>
    </location>
</feature>
<keyword evidence="5 9" id="KW-0472">Membrane</keyword>
<dbReference type="InterPro" id="IPR000276">
    <property type="entry name" value="GPCR_Rhodpsn"/>
</dbReference>
<feature type="transmembrane region" description="Helical" evidence="9">
    <location>
        <begin position="231"/>
        <end position="251"/>
    </location>
</feature>
<accession>A0A6J8C2R4</accession>
<name>A0A6J8C2R4_MYTCO</name>
<feature type="transmembrane region" description="Helical" evidence="9">
    <location>
        <begin position="272"/>
        <end position="299"/>
    </location>
</feature>
<dbReference type="OrthoDB" id="9990906at2759"/>
<dbReference type="EMBL" id="CACVKT020004328">
    <property type="protein sequence ID" value="CAC5389349.1"/>
    <property type="molecule type" value="Genomic_DNA"/>
</dbReference>
<evidence type="ECO:0000256" key="4">
    <source>
        <dbReference type="ARBA" id="ARBA00023040"/>
    </source>
</evidence>
<dbReference type="PANTHER" id="PTHR24243:SF233">
    <property type="entry name" value="THYROTROPIN-RELEASING HORMONE RECEPTOR"/>
    <property type="match status" value="1"/>
</dbReference>
<evidence type="ECO:0000256" key="1">
    <source>
        <dbReference type="ARBA" id="ARBA00004141"/>
    </source>
</evidence>
<evidence type="ECO:0000256" key="8">
    <source>
        <dbReference type="SAM" id="MobiDB-lite"/>
    </source>
</evidence>
<organism evidence="11 12">
    <name type="scientific">Mytilus coruscus</name>
    <name type="common">Sea mussel</name>
    <dbReference type="NCBI Taxonomy" id="42192"/>
    <lineage>
        <taxon>Eukaryota</taxon>
        <taxon>Metazoa</taxon>
        <taxon>Spiralia</taxon>
        <taxon>Lophotrochozoa</taxon>
        <taxon>Mollusca</taxon>
        <taxon>Bivalvia</taxon>
        <taxon>Autobranchia</taxon>
        <taxon>Pteriomorphia</taxon>
        <taxon>Mytilida</taxon>
        <taxon>Mytiloidea</taxon>
        <taxon>Mytilidae</taxon>
        <taxon>Mytilinae</taxon>
        <taxon>Mytilus</taxon>
    </lineage>
</organism>
<keyword evidence="7" id="KW-0807">Transducer</keyword>
<gene>
    <name evidence="11" type="ORF">MCOR_24516</name>
</gene>
<reference evidence="11 12" key="1">
    <citation type="submission" date="2020-06" db="EMBL/GenBank/DDBJ databases">
        <authorList>
            <person name="Li R."/>
            <person name="Bekaert M."/>
        </authorList>
    </citation>
    <scope>NUCLEOTIDE SEQUENCE [LARGE SCALE GENOMIC DNA]</scope>
    <source>
        <strain evidence="12">wild</strain>
    </source>
</reference>
<evidence type="ECO:0000256" key="2">
    <source>
        <dbReference type="ARBA" id="ARBA00022692"/>
    </source>
</evidence>
<proteinExistence type="predicted"/>
<evidence type="ECO:0000256" key="6">
    <source>
        <dbReference type="ARBA" id="ARBA00023170"/>
    </source>
</evidence>
<keyword evidence="4" id="KW-0297">G-protein coupled receptor</keyword>
<evidence type="ECO:0000313" key="12">
    <source>
        <dbReference type="Proteomes" id="UP000507470"/>
    </source>
</evidence>
<dbReference type="AlphaFoldDB" id="A0A6J8C2R4"/>
<keyword evidence="6" id="KW-0675">Receptor</keyword>
<comment type="subcellular location">
    <subcellularLocation>
        <location evidence="1">Membrane</location>
        <topology evidence="1">Multi-pass membrane protein</topology>
    </subcellularLocation>
</comment>
<feature type="domain" description="G-protein coupled receptors family 1 profile" evidence="10">
    <location>
        <begin position="76"/>
        <end position="365"/>
    </location>
</feature>
<evidence type="ECO:0000256" key="7">
    <source>
        <dbReference type="ARBA" id="ARBA00023224"/>
    </source>
</evidence>
<dbReference type="GO" id="GO:0004930">
    <property type="term" value="F:G protein-coupled receptor activity"/>
    <property type="evidence" value="ECO:0007669"/>
    <property type="project" value="UniProtKB-KW"/>
</dbReference>
<dbReference type="PANTHER" id="PTHR24243">
    <property type="entry name" value="G-PROTEIN COUPLED RECEPTOR"/>
    <property type="match status" value="1"/>
</dbReference>
<dbReference type="SUPFAM" id="SSF81321">
    <property type="entry name" value="Family A G protein-coupled receptor-like"/>
    <property type="match status" value="1"/>
</dbReference>
<evidence type="ECO:0000256" key="9">
    <source>
        <dbReference type="SAM" id="Phobius"/>
    </source>
</evidence>
<dbReference type="Gene3D" id="1.20.1070.10">
    <property type="entry name" value="Rhodopsin 7-helix transmembrane proteins"/>
    <property type="match status" value="1"/>
</dbReference>
<dbReference type="GO" id="GO:0005886">
    <property type="term" value="C:plasma membrane"/>
    <property type="evidence" value="ECO:0007669"/>
    <property type="project" value="TreeGrafter"/>
</dbReference>
<feature type="transmembrane region" description="Helical" evidence="9">
    <location>
        <begin position="133"/>
        <end position="154"/>
    </location>
</feature>
<feature type="region of interest" description="Disordered" evidence="8">
    <location>
        <begin position="417"/>
        <end position="438"/>
    </location>
</feature>
<evidence type="ECO:0000259" key="10">
    <source>
        <dbReference type="PROSITE" id="PS50262"/>
    </source>
</evidence>
<sequence length="438" mass="50643">MAYKFPDFDYIEADKMEYNISDISDQIGFTLPTTVTLPTANISGVNPTQYYTKYIPEKTIVGRYVTLLTYSIGFPGNVFALCIWLQKRMSNSSGYYLAALALSDLLFLTLQVFHELNDTWEISTLDVKFLCEFYPIIFMTSQYLSPLLVLAFTVERYISICHPFKRERFCTTTRAMIVIVCLAIFCLCMNLIQGYFWSYNSKYDKCLPRPSAIENGDKSLWSVWTWFSETVVFMLVPLLILFFNVLVINEARRLSKFEKHQLKSHAKSHGNATTVMLIAVSFYHIFTTFPVTIAVALYVQYSVEPEDSLLLVNSTMPYLSDNSTYNLVDASALTPQWSSHFRYILVKSIIEEIGLTHYAFNFYIYLITGKIFREEFLSFVRRIICRRDKKHIPSWNTEYTNVRTDPESSNHLTVRMVNGQPNGHSGNDKIFDDSETPL</sequence>
<keyword evidence="3 9" id="KW-1133">Transmembrane helix</keyword>
<feature type="transmembrane region" description="Helical" evidence="9">
    <location>
        <begin position="94"/>
        <end position="113"/>
    </location>
</feature>
<dbReference type="PRINTS" id="PR00237">
    <property type="entry name" value="GPCRRHODOPSN"/>
</dbReference>
<feature type="transmembrane region" description="Helical" evidence="9">
    <location>
        <begin position="64"/>
        <end position="85"/>
    </location>
</feature>
<evidence type="ECO:0000256" key="5">
    <source>
        <dbReference type="ARBA" id="ARBA00023136"/>
    </source>
</evidence>
<dbReference type="InterPro" id="IPR017452">
    <property type="entry name" value="GPCR_Rhodpsn_7TM"/>
</dbReference>
<dbReference type="Proteomes" id="UP000507470">
    <property type="component" value="Unassembled WGS sequence"/>
</dbReference>